<comment type="caution">
    <text evidence="1">The sequence shown here is derived from an EMBL/GenBank/DDBJ whole genome shotgun (WGS) entry which is preliminary data.</text>
</comment>
<reference evidence="2" key="1">
    <citation type="submission" date="2015-07" db="EMBL/GenBank/DDBJ databases">
        <title>Draft genome sequence of Acetobacterium bakii DSM 8293, a potential psychrophilic chemical producer through syngas fermentation.</title>
        <authorList>
            <person name="Song Y."/>
            <person name="Hwang S."/>
            <person name="Cho B.-K."/>
        </authorList>
    </citation>
    <scope>NUCLEOTIDE SEQUENCE [LARGE SCALE GENOMIC DNA]</scope>
    <source>
        <strain evidence="2">DSM 8239</strain>
    </source>
</reference>
<dbReference type="AlphaFoldDB" id="A0A0L6U354"/>
<name>A0A0L6U354_9FIRM</name>
<accession>A0A0L6U354</accession>
<dbReference type="STRING" id="52689.AKG39_04260"/>
<sequence length="168" mass="19426">MENKKYNEEFETIVGDILTHSEFLKLKLIEHHGNGLYEHSVAVGYHSFRVAKTLGMDYASVARGALLHDFFMESWQGQKKDSKGIQRIKDMHGFSHPKTALINAEKYFDIDERQADMIVKHMFPLTPIPPMNMGSWVVTAVDKFVAIREIVFERSRPMRRLKGFLLKA</sequence>
<proteinExistence type="predicted"/>
<evidence type="ECO:0000313" key="2">
    <source>
        <dbReference type="Proteomes" id="UP000036873"/>
    </source>
</evidence>
<dbReference type="Gene3D" id="1.10.3210.10">
    <property type="entry name" value="Hypothetical protein af1432"/>
    <property type="match status" value="1"/>
</dbReference>
<dbReference type="EMBL" id="LGYO01000008">
    <property type="protein sequence ID" value="KNZ42939.1"/>
    <property type="molecule type" value="Genomic_DNA"/>
</dbReference>
<protein>
    <submittedName>
        <fullName evidence="1">Phosphohydrolase</fullName>
    </submittedName>
</protein>
<dbReference type="Proteomes" id="UP000036873">
    <property type="component" value="Unassembled WGS sequence"/>
</dbReference>
<dbReference type="SUPFAM" id="SSF109604">
    <property type="entry name" value="HD-domain/PDEase-like"/>
    <property type="match status" value="1"/>
</dbReference>
<evidence type="ECO:0000313" key="1">
    <source>
        <dbReference type="EMBL" id="KNZ42939.1"/>
    </source>
</evidence>
<dbReference type="GO" id="GO:0016787">
    <property type="term" value="F:hydrolase activity"/>
    <property type="evidence" value="ECO:0007669"/>
    <property type="project" value="UniProtKB-KW"/>
</dbReference>
<organism evidence="1 2">
    <name type="scientific">Acetobacterium bakii</name>
    <dbReference type="NCBI Taxonomy" id="52689"/>
    <lineage>
        <taxon>Bacteria</taxon>
        <taxon>Bacillati</taxon>
        <taxon>Bacillota</taxon>
        <taxon>Clostridia</taxon>
        <taxon>Eubacteriales</taxon>
        <taxon>Eubacteriaceae</taxon>
        <taxon>Acetobacterium</taxon>
    </lineage>
</organism>
<keyword evidence="2" id="KW-1185">Reference proteome</keyword>
<dbReference type="InterPro" id="IPR006675">
    <property type="entry name" value="HDIG_dom"/>
</dbReference>
<dbReference type="NCBIfam" id="TIGR00277">
    <property type="entry name" value="HDIG"/>
    <property type="match status" value="1"/>
</dbReference>
<dbReference type="OrthoDB" id="360187at2"/>
<keyword evidence="1" id="KW-0378">Hydrolase</keyword>
<gene>
    <name evidence="1" type="ORF">AKG39_04260</name>
</gene>
<dbReference type="RefSeq" id="WP_050739120.1">
    <property type="nucleotide sequence ID" value="NZ_LGYO01000008.1"/>
</dbReference>